<protein>
    <submittedName>
        <fullName evidence="3">Ribonuclease H-like domain-containing protein</fullName>
    </submittedName>
</protein>
<reference evidence="3 4" key="1">
    <citation type="submission" date="2016-07" db="EMBL/GenBank/DDBJ databases">
        <title>Pervasive Adenine N6-methylation of Active Genes in Fungi.</title>
        <authorList>
            <consortium name="DOE Joint Genome Institute"/>
            <person name="Mondo S.J."/>
            <person name="Dannebaum R.O."/>
            <person name="Kuo R.C."/>
            <person name="Labutti K."/>
            <person name="Haridas S."/>
            <person name="Kuo A."/>
            <person name="Salamov A."/>
            <person name="Ahrendt S.R."/>
            <person name="Lipzen A."/>
            <person name="Sullivan W."/>
            <person name="Andreopoulos W.B."/>
            <person name="Clum A."/>
            <person name="Lindquist E."/>
            <person name="Daum C."/>
            <person name="Ramamoorthy G.K."/>
            <person name="Gryganskyi A."/>
            <person name="Culley D."/>
            <person name="Magnuson J.K."/>
            <person name="James T.Y."/>
            <person name="O'Malley M.A."/>
            <person name="Stajich J.E."/>
            <person name="Spatafora J.W."/>
            <person name="Visel A."/>
            <person name="Grigoriev I.V."/>
        </authorList>
    </citation>
    <scope>NUCLEOTIDE SEQUENCE [LARGE SCALE GENOMIC DNA]</scope>
    <source>
        <strain evidence="3 4">NRRL 3116</strain>
    </source>
</reference>
<dbReference type="InterPro" id="IPR012677">
    <property type="entry name" value="Nucleotide-bd_a/b_plait_sf"/>
</dbReference>
<feature type="region of interest" description="Disordered" evidence="2">
    <location>
        <begin position="608"/>
        <end position="661"/>
    </location>
</feature>
<feature type="compositionally biased region" description="Polar residues" evidence="2">
    <location>
        <begin position="631"/>
        <end position="646"/>
    </location>
</feature>
<dbReference type="SUPFAM" id="SSF82708">
    <property type="entry name" value="R3H domain"/>
    <property type="match status" value="1"/>
</dbReference>
<keyword evidence="4" id="KW-1185">Reference proteome</keyword>
<evidence type="ECO:0000256" key="2">
    <source>
        <dbReference type="SAM" id="MobiDB-lite"/>
    </source>
</evidence>
<dbReference type="Pfam" id="PF04857">
    <property type="entry name" value="CAF1"/>
    <property type="match status" value="1"/>
</dbReference>
<comment type="similarity">
    <text evidence="1">Belongs to the CAF1 family.</text>
</comment>
<feature type="compositionally biased region" description="Acidic residues" evidence="2">
    <location>
        <begin position="420"/>
        <end position="432"/>
    </location>
</feature>
<dbReference type="GO" id="GO:0005634">
    <property type="term" value="C:nucleus"/>
    <property type="evidence" value="ECO:0007669"/>
    <property type="project" value="TreeGrafter"/>
</dbReference>
<sequence length="661" mass="75205">MEILKSEFEASLPILQKAISECDFIALDTEFTGLASPTNIPKIQDSLNTRYSKVAISAAAFLVVQLGICTFTWSDEIGGYEARPFNFPCFPSSDDEAKAGERFFKVQSTSLEFLIKNGFDFNKWIRDGIPYMTRTEEEAYIIRKTEKESAIAATNMAQSNILIDDRNRDFMLNTASQIQNWLQNSTEKTLTIAAPNSYFRRLVHQIIRTDFNDGLYAESDALARTMIIQRMTDELRQQKEQAKIAKPPTLNLRRVLDMISDAGKPVIGHNCFLDLMQVTQQFFWDLPYELEDWKRALNLEWSTIIDTKHLAGHPLISPFLASTGLEPVSECVQKAPFAEVGPKIVMARHFNRYLADASVALENKATKEKNDTKYHEAGYDAYITGQAFLRFAGYILKAKERTELEEEEEHARKKRKLVNSDEEEEEGEIEETTTEKDACLEKQKRILMGNPTIQILENEELKSFYNILHIMRSEVPTLYLAGPDPEPQEKPHHFLLKNIPSTFQTSTLFHLFAPYNPQRFVWLDSNNAWIHLSLYAPAREGEESNREPYIPTPVPLGRLGEDYVNPYCVGNEDIAVRGRALGVVPEAAHIEVVSWKAWFDERETLERQQRQSAGTARDSNGRGLQRFGRVSGSSIPQDVTITSSPVIGSKRKHGANDEEGR</sequence>
<dbReference type="GO" id="GO:0000175">
    <property type="term" value="F:3'-5'-RNA exonuclease activity"/>
    <property type="evidence" value="ECO:0007669"/>
    <property type="project" value="TreeGrafter"/>
</dbReference>
<dbReference type="EMBL" id="MCFF01000023">
    <property type="protein sequence ID" value="ORZ13319.1"/>
    <property type="molecule type" value="Genomic_DNA"/>
</dbReference>
<dbReference type="RefSeq" id="XP_021880400.1">
    <property type="nucleotide sequence ID" value="XM_022024477.1"/>
</dbReference>
<dbReference type="GO" id="GO:0003723">
    <property type="term" value="F:RNA binding"/>
    <property type="evidence" value="ECO:0007669"/>
    <property type="project" value="TreeGrafter"/>
</dbReference>
<organism evidence="3 4">
    <name type="scientific">Lobosporangium transversale</name>
    <dbReference type="NCBI Taxonomy" id="64571"/>
    <lineage>
        <taxon>Eukaryota</taxon>
        <taxon>Fungi</taxon>
        <taxon>Fungi incertae sedis</taxon>
        <taxon>Mucoromycota</taxon>
        <taxon>Mortierellomycotina</taxon>
        <taxon>Mortierellomycetes</taxon>
        <taxon>Mortierellales</taxon>
        <taxon>Mortierellaceae</taxon>
        <taxon>Lobosporangium</taxon>
    </lineage>
</organism>
<dbReference type="GO" id="GO:0000289">
    <property type="term" value="P:nuclear-transcribed mRNA poly(A) tail shortening"/>
    <property type="evidence" value="ECO:0007669"/>
    <property type="project" value="TreeGrafter"/>
</dbReference>
<dbReference type="Gene3D" id="3.30.70.330">
    <property type="match status" value="1"/>
</dbReference>
<evidence type="ECO:0000313" key="3">
    <source>
        <dbReference type="EMBL" id="ORZ13319.1"/>
    </source>
</evidence>
<proteinExistence type="inferred from homology"/>
<dbReference type="InParanoid" id="A0A1Y2GJY7"/>
<dbReference type="SUPFAM" id="SSF53098">
    <property type="entry name" value="Ribonuclease H-like"/>
    <property type="match status" value="1"/>
</dbReference>
<accession>A0A1Y2GJY7</accession>
<feature type="region of interest" description="Disordered" evidence="2">
    <location>
        <begin position="402"/>
        <end position="436"/>
    </location>
</feature>
<dbReference type="Gene3D" id="3.30.1370.50">
    <property type="entry name" value="R3H-like domain"/>
    <property type="match status" value="1"/>
</dbReference>
<dbReference type="PANTHER" id="PTHR15092:SF22">
    <property type="entry name" value="POLY(A)-SPECIFIC RIBONUCLEASE PNLDC1"/>
    <property type="match status" value="1"/>
</dbReference>
<name>A0A1Y2GJY7_9FUNG</name>
<dbReference type="OrthoDB" id="1432093at2759"/>
<dbReference type="FunCoup" id="A0A1Y2GJY7">
    <property type="interactions" value="638"/>
</dbReference>
<dbReference type="PANTHER" id="PTHR15092">
    <property type="entry name" value="POLY A -SPECIFIC RIBONUCLEASE/TARGET OF EGR1, MEMBER 1"/>
    <property type="match status" value="1"/>
</dbReference>
<dbReference type="InterPro" id="IPR051181">
    <property type="entry name" value="CAF1_poly(A)_ribonucleases"/>
</dbReference>
<dbReference type="AlphaFoldDB" id="A0A1Y2GJY7"/>
<dbReference type="STRING" id="64571.A0A1Y2GJY7"/>
<gene>
    <name evidence="3" type="ORF">BCR41DRAFT_355431</name>
</gene>
<comment type="caution">
    <text evidence="3">The sequence shown here is derived from an EMBL/GenBank/DDBJ whole genome shotgun (WGS) entry which is preliminary data.</text>
</comment>
<dbReference type="Proteomes" id="UP000193648">
    <property type="component" value="Unassembled WGS sequence"/>
</dbReference>
<dbReference type="GO" id="GO:1990431">
    <property type="term" value="P:priRNA 3'-end processing"/>
    <property type="evidence" value="ECO:0007669"/>
    <property type="project" value="TreeGrafter"/>
</dbReference>
<dbReference type="InterPro" id="IPR006941">
    <property type="entry name" value="RNase_CAF1"/>
</dbReference>
<dbReference type="InterPro" id="IPR012337">
    <property type="entry name" value="RNaseH-like_sf"/>
</dbReference>
<evidence type="ECO:0000313" key="4">
    <source>
        <dbReference type="Proteomes" id="UP000193648"/>
    </source>
</evidence>
<evidence type="ECO:0000256" key="1">
    <source>
        <dbReference type="ARBA" id="ARBA00008372"/>
    </source>
</evidence>
<dbReference type="Gene3D" id="3.30.420.10">
    <property type="entry name" value="Ribonuclease H-like superfamily/Ribonuclease H"/>
    <property type="match status" value="1"/>
</dbReference>
<dbReference type="GeneID" id="33566321"/>
<dbReference type="InterPro" id="IPR036397">
    <property type="entry name" value="RNaseH_sf"/>
</dbReference>
<dbReference type="GO" id="GO:1990432">
    <property type="term" value="P:siRNA 3'-end processing"/>
    <property type="evidence" value="ECO:0007669"/>
    <property type="project" value="TreeGrafter"/>
</dbReference>
<dbReference type="InterPro" id="IPR036867">
    <property type="entry name" value="R3H_dom_sf"/>
</dbReference>
<dbReference type="CDD" id="cd02325">
    <property type="entry name" value="R3H"/>
    <property type="match status" value="1"/>
</dbReference>